<organism evidence="1 2">
    <name type="scientific">Allorhodopirellula solitaria</name>
    <dbReference type="NCBI Taxonomy" id="2527987"/>
    <lineage>
        <taxon>Bacteria</taxon>
        <taxon>Pseudomonadati</taxon>
        <taxon>Planctomycetota</taxon>
        <taxon>Planctomycetia</taxon>
        <taxon>Pirellulales</taxon>
        <taxon>Pirellulaceae</taxon>
        <taxon>Allorhodopirellula</taxon>
    </lineage>
</organism>
<evidence type="ECO:0000313" key="2">
    <source>
        <dbReference type="Proteomes" id="UP000318053"/>
    </source>
</evidence>
<comment type="caution">
    <text evidence="1">The sequence shown here is derived from an EMBL/GenBank/DDBJ whole genome shotgun (WGS) entry which is preliminary data.</text>
</comment>
<sequence length="150" mass="16333">MSDYGFTASYDAEDRLTGWDRADANLDQSWNLTPVGDWQKFTKNSVVQNRTHGPAHELTAAGGQSVQHDAKGNITLLPSSLRPQPLSLSWDFDNRLKSADIGNNGTIDVEYQFDALGRRVARDDSTTTVFVQNGQQTLADYASGASPGSP</sequence>
<reference evidence="1 2" key="1">
    <citation type="submission" date="2019-02" db="EMBL/GenBank/DDBJ databases">
        <title>Deep-cultivation of Planctomycetes and their phenomic and genomic characterization uncovers novel biology.</title>
        <authorList>
            <person name="Wiegand S."/>
            <person name="Jogler M."/>
            <person name="Boedeker C."/>
            <person name="Pinto D."/>
            <person name="Vollmers J."/>
            <person name="Rivas-Marin E."/>
            <person name="Kohn T."/>
            <person name="Peeters S.H."/>
            <person name="Heuer A."/>
            <person name="Rast P."/>
            <person name="Oberbeckmann S."/>
            <person name="Bunk B."/>
            <person name="Jeske O."/>
            <person name="Meyerdierks A."/>
            <person name="Storesund J.E."/>
            <person name="Kallscheuer N."/>
            <person name="Luecker S."/>
            <person name="Lage O.M."/>
            <person name="Pohl T."/>
            <person name="Merkel B.J."/>
            <person name="Hornburger P."/>
            <person name="Mueller R.-W."/>
            <person name="Bruemmer F."/>
            <person name="Labrenz M."/>
            <person name="Spormann A.M."/>
            <person name="Op Den Camp H."/>
            <person name="Overmann J."/>
            <person name="Amann R."/>
            <person name="Jetten M.S.M."/>
            <person name="Mascher T."/>
            <person name="Medema M.H."/>
            <person name="Devos D.P."/>
            <person name="Kaster A.-K."/>
            <person name="Ovreas L."/>
            <person name="Rohde M."/>
            <person name="Galperin M.Y."/>
            <person name="Jogler C."/>
        </authorList>
    </citation>
    <scope>NUCLEOTIDE SEQUENCE [LARGE SCALE GENOMIC DNA]</scope>
    <source>
        <strain evidence="1 2">CA85</strain>
    </source>
</reference>
<name>A0A5C5YJ16_9BACT</name>
<evidence type="ECO:0000313" key="1">
    <source>
        <dbReference type="EMBL" id="TWT74868.1"/>
    </source>
</evidence>
<dbReference type="Gene3D" id="2.180.10.10">
    <property type="entry name" value="RHS repeat-associated core"/>
    <property type="match status" value="1"/>
</dbReference>
<dbReference type="Proteomes" id="UP000318053">
    <property type="component" value="Unassembled WGS sequence"/>
</dbReference>
<protein>
    <recommendedName>
        <fullName evidence="3">RHS Repeat protein</fullName>
    </recommendedName>
</protein>
<accession>A0A5C5YJ16</accession>
<dbReference type="RefSeq" id="WP_146389267.1">
    <property type="nucleotide sequence ID" value="NZ_SJPK01000001.1"/>
</dbReference>
<gene>
    <name evidence="1" type="ORF">CA85_01540</name>
</gene>
<keyword evidence="2" id="KW-1185">Reference proteome</keyword>
<dbReference type="AlphaFoldDB" id="A0A5C5YJ16"/>
<proteinExistence type="predicted"/>
<dbReference type="EMBL" id="SJPK01000001">
    <property type="protein sequence ID" value="TWT74868.1"/>
    <property type="molecule type" value="Genomic_DNA"/>
</dbReference>
<dbReference type="OrthoDB" id="291501at2"/>
<evidence type="ECO:0008006" key="3">
    <source>
        <dbReference type="Google" id="ProtNLM"/>
    </source>
</evidence>